<dbReference type="AlphaFoldDB" id="A0A1M6N1Y0"/>
<dbReference type="InterPro" id="IPR000914">
    <property type="entry name" value="SBP_5_dom"/>
</dbReference>
<sequence>MTCSALKVLSWCGAIAGLIAGGLVAPTPSARAAGVLKVAMTAGDLPVTTGNPDQGFEGFRFVGWNLYDALINWDLSKSDRASDIKPGLATEWHVDPANHKRWIFTLRQGVKWHDGCDFTADDVVWNFQRISDPKAPQFFTQQFALSRAYLTNFDNIEKIDDHSVAITTKFVESLFPYDMSYVLMISRCRAEALHYDWTAYANQPSGTGPYRFASMTAHERMELVPNNDYWDKARVPKQDRLVLLPMPEAATRTAALLSDQVNFIEAPAPDAIPVLKRAAMQIVSNAYPHNWPYVLNFTRGPFTDLRVRQAANYAINRDDVVDLVGGMATPEYAEVPPTLPYYGHPVIYKFDKAKARALLKDANCLPCKVTLAISTSGSGQMQSLPMNELVKQQLEDAGFEVTLNVMDWNALLDVARSGVPKYPNVDGMNASRGLLDPVSAIVKPVATAYWSPAGSNWGHFGTPEADALVKQIFEEFEPEQRLALLTRLHEYESEQALMIFVVHDLNPRALSPKVHGFVQAQNWFQDLAPITVDP</sequence>
<evidence type="ECO:0000259" key="3">
    <source>
        <dbReference type="Pfam" id="PF00496"/>
    </source>
</evidence>
<dbReference type="Proteomes" id="UP000189935">
    <property type="component" value="Chromosome I"/>
</dbReference>
<evidence type="ECO:0000313" key="4">
    <source>
        <dbReference type="EMBL" id="SHJ89658.1"/>
    </source>
</evidence>
<dbReference type="GO" id="GO:1904680">
    <property type="term" value="F:peptide transmembrane transporter activity"/>
    <property type="evidence" value="ECO:0007669"/>
    <property type="project" value="TreeGrafter"/>
</dbReference>
<dbReference type="GO" id="GO:0015833">
    <property type="term" value="P:peptide transport"/>
    <property type="evidence" value="ECO:0007669"/>
    <property type="project" value="TreeGrafter"/>
</dbReference>
<comment type="subcellular location">
    <subcellularLocation>
        <location evidence="1">Periplasm</location>
    </subcellularLocation>
</comment>
<organism evidence="4 5">
    <name type="scientific">Bradyrhizobium lablabi</name>
    <dbReference type="NCBI Taxonomy" id="722472"/>
    <lineage>
        <taxon>Bacteria</taxon>
        <taxon>Pseudomonadati</taxon>
        <taxon>Pseudomonadota</taxon>
        <taxon>Alphaproteobacteria</taxon>
        <taxon>Hyphomicrobiales</taxon>
        <taxon>Nitrobacteraceae</taxon>
        <taxon>Bradyrhizobium</taxon>
    </lineage>
</organism>
<reference evidence="4 5" key="1">
    <citation type="submission" date="2016-11" db="EMBL/GenBank/DDBJ databases">
        <authorList>
            <person name="Jaros S."/>
            <person name="Januszkiewicz K."/>
            <person name="Wedrychowicz H."/>
        </authorList>
    </citation>
    <scope>NUCLEOTIDE SEQUENCE [LARGE SCALE GENOMIC DNA]</scope>
    <source>
        <strain evidence="4 5">GAS499</strain>
    </source>
</reference>
<dbReference type="PANTHER" id="PTHR30290">
    <property type="entry name" value="PERIPLASMIC BINDING COMPONENT OF ABC TRANSPORTER"/>
    <property type="match status" value="1"/>
</dbReference>
<dbReference type="GO" id="GO:0043190">
    <property type="term" value="C:ATP-binding cassette (ABC) transporter complex"/>
    <property type="evidence" value="ECO:0007669"/>
    <property type="project" value="InterPro"/>
</dbReference>
<dbReference type="InterPro" id="IPR039424">
    <property type="entry name" value="SBP_5"/>
</dbReference>
<dbReference type="GO" id="GO:0030288">
    <property type="term" value="C:outer membrane-bounded periplasmic space"/>
    <property type="evidence" value="ECO:0007669"/>
    <property type="project" value="UniProtKB-ARBA"/>
</dbReference>
<dbReference type="InterPro" id="IPR030678">
    <property type="entry name" value="Peptide/Ni-bd"/>
</dbReference>
<dbReference type="Pfam" id="PF00496">
    <property type="entry name" value="SBP_bac_5"/>
    <property type="match status" value="1"/>
</dbReference>
<dbReference type="PANTHER" id="PTHR30290:SF83">
    <property type="entry name" value="ABC TRANSPORTER SUBSTRATE-BINDING PROTEIN"/>
    <property type="match status" value="1"/>
</dbReference>
<dbReference type="EMBL" id="LT670844">
    <property type="protein sequence ID" value="SHJ89658.1"/>
    <property type="molecule type" value="Genomic_DNA"/>
</dbReference>
<dbReference type="SUPFAM" id="SSF53850">
    <property type="entry name" value="Periplasmic binding protein-like II"/>
    <property type="match status" value="1"/>
</dbReference>
<dbReference type="RefSeq" id="WP_079544816.1">
    <property type="nucleotide sequence ID" value="NZ_LT670844.1"/>
</dbReference>
<protein>
    <submittedName>
        <fullName evidence="4">ABC-type transport system, substrate-binding protein</fullName>
    </submittedName>
</protein>
<evidence type="ECO:0000256" key="1">
    <source>
        <dbReference type="ARBA" id="ARBA00004418"/>
    </source>
</evidence>
<dbReference type="OrthoDB" id="9803988at2"/>
<dbReference type="CDD" id="cd08495">
    <property type="entry name" value="PBP2_NikA_DppA_OppA_like_8"/>
    <property type="match status" value="1"/>
</dbReference>
<dbReference type="PIRSF" id="PIRSF002741">
    <property type="entry name" value="MppA"/>
    <property type="match status" value="1"/>
</dbReference>
<dbReference type="Gene3D" id="3.10.105.10">
    <property type="entry name" value="Dipeptide-binding Protein, Domain 3"/>
    <property type="match status" value="1"/>
</dbReference>
<name>A0A1M6N1Y0_9BRAD</name>
<gene>
    <name evidence="4" type="ORF">SAMN05444159_1829</name>
</gene>
<accession>A0A1M6N1Y0</accession>
<feature type="domain" description="Solute-binding protein family 5" evidence="3">
    <location>
        <begin position="84"/>
        <end position="412"/>
    </location>
</feature>
<evidence type="ECO:0000256" key="2">
    <source>
        <dbReference type="ARBA" id="ARBA00005695"/>
    </source>
</evidence>
<dbReference type="Gene3D" id="3.40.190.10">
    <property type="entry name" value="Periplasmic binding protein-like II"/>
    <property type="match status" value="1"/>
</dbReference>
<comment type="similarity">
    <text evidence="2">Belongs to the bacterial solute-binding protein 5 family.</text>
</comment>
<proteinExistence type="inferred from homology"/>
<dbReference type="Gene3D" id="3.90.76.10">
    <property type="entry name" value="Dipeptide-binding Protein, Domain 1"/>
    <property type="match status" value="1"/>
</dbReference>
<evidence type="ECO:0000313" key="5">
    <source>
        <dbReference type="Proteomes" id="UP000189935"/>
    </source>
</evidence>